<dbReference type="InterPro" id="IPR036380">
    <property type="entry name" value="Isochorismatase-like_sf"/>
</dbReference>
<protein>
    <recommendedName>
        <fullName evidence="2">Isochorismatase-like domain-containing protein</fullName>
    </recommendedName>
</protein>
<evidence type="ECO:0000259" key="2">
    <source>
        <dbReference type="Pfam" id="PF00857"/>
    </source>
</evidence>
<sequence length="227" mass="24907">MHHLNIDPWFVDKAKQIRDGRLNAYGKLDARKTALVVVDMQNYFVANGMPACAPQARTIVPNINRLAQATRMAGGTVIWIQTEALSADPQDWANRKEATSASGWAKRQSLLSKCGDGFPIYSTCAVLPEDKIAIKYRYSAFIPYPSELDGMLRELGIDTLLVTGVATSTCCESTARDAAMWGYRTVMVADGNADQTDALHNHTLGKFLVTFGDVQSTDDLVAKLECE</sequence>
<dbReference type="CDD" id="cd00431">
    <property type="entry name" value="cysteine_hydrolases"/>
    <property type="match status" value="1"/>
</dbReference>
<reference evidence="3" key="1">
    <citation type="submission" date="2018-05" db="EMBL/GenBank/DDBJ databases">
        <authorList>
            <person name="Lanie J.A."/>
            <person name="Ng W.-L."/>
            <person name="Kazmierczak K.M."/>
            <person name="Andrzejewski T.M."/>
            <person name="Davidsen T.M."/>
            <person name="Wayne K.J."/>
            <person name="Tettelin H."/>
            <person name="Glass J.I."/>
            <person name="Rusch D."/>
            <person name="Podicherti R."/>
            <person name="Tsui H.-C.T."/>
            <person name="Winkler M.E."/>
        </authorList>
    </citation>
    <scope>NUCLEOTIDE SEQUENCE</scope>
</reference>
<dbReference type="PANTHER" id="PTHR43540">
    <property type="entry name" value="PEROXYUREIDOACRYLATE/UREIDOACRYLATE AMIDOHYDROLASE-RELATED"/>
    <property type="match status" value="1"/>
</dbReference>
<dbReference type="AlphaFoldDB" id="A0A381Z1Q1"/>
<dbReference type="GO" id="GO:0016787">
    <property type="term" value="F:hydrolase activity"/>
    <property type="evidence" value="ECO:0007669"/>
    <property type="project" value="UniProtKB-KW"/>
</dbReference>
<dbReference type="PANTHER" id="PTHR43540:SF6">
    <property type="entry name" value="ISOCHORISMATASE-LIKE DOMAIN-CONTAINING PROTEIN"/>
    <property type="match status" value="1"/>
</dbReference>
<dbReference type="InterPro" id="IPR000868">
    <property type="entry name" value="Isochorismatase-like_dom"/>
</dbReference>
<name>A0A381Z1Q1_9ZZZZ</name>
<dbReference type="Gene3D" id="3.40.50.850">
    <property type="entry name" value="Isochorismatase-like"/>
    <property type="match status" value="1"/>
</dbReference>
<feature type="domain" description="Isochorismatase-like" evidence="2">
    <location>
        <begin position="33"/>
        <end position="219"/>
    </location>
</feature>
<evidence type="ECO:0000256" key="1">
    <source>
        <dbReference type="ARBA" id="ARBA00022801"/>
    </source>
</evidence>
<keyword evidence="1" id="KW-0378">Hydrolase</keyword>
<organism evidence="3">
    <name type="scientific">marine metagenome</name>
    <dbReference type="NCBI Taxonomy" id="408172"/>
    <lineage>
        <taxon>unclassified sequences</taxon>
        <taxon>metagenomes</taxon>
        <taxon>ecological metagenomes</taxon>
    </lineage>
</organism>
<proteinExistence type="predicted"/>
<dbReference type="InterPro" id="IPR050272">
    <property type="entry name" value="Isochorismatase-like_hydrls"/>
</dbReference>
<dbReference type="SUPFAM" id="SSF52499">
    <property type="entry name" value="Isochorismatase-like hydrolases"/>
    <property type="match status" value="1"/>
</dbReference>
<evidence type="ECO:0000313" key="3">
    <source>
        <dbReference type="EMBL" id="SVA83236.1"/>
    </source>
</evidence>
<accession>A0A381Z1Q1</accession>
<gene>
    <name evidence="3" type="ORF">METZ01_LOCUS136090</name>
</gene>
<dbReference type="EMBL" id="UINC01019635">
    <property type="protein sequence ID" value="SVA83236.1"/>
    <property type="molecule type" value="Genomic_DNA"/>
</dbReference>
<dbReference type="Pfam" id="PF00857">
    <property type="entry name" value="Isochorismatase"/>
    <property type="match status" value="1"/>
</dbReference>